<dbReference type="PROSITE" id="PS50404">
    <property type="entry name" value="GST_NTER"/>
    <property type="match status" value="1"/>
</dbReference>
<name>A0A9P9J0R0_9HYPO</name>
<dbReference type="PANTHER" id="PTHR23023">
    <property type="entry name" value="DIMETHYLANILINE MONOOXYGENASE"/>
    <property type="match status" value="1"/>
</dbReference>
<dbReference type="InterPro" id="IPR036282">
    <property type="entry name" value="Glutathione-S-Trfase_C_sf"/>
</dbReference>
<dbReference type="SUPFAM" id="SSF52833">
    <property type="entry name" value="Thioredoxin-like"/>
    <property type="match status" value="1"/>
</dbReference>
<dbReference type="InterPro" id="IPR010987">
    <property type="entry name" value="Glutathione-S-Trfase_C-like"/>
</dbReference>
<organism evidence="8 9">
    <name type="scientific">Dactylonectria macrodidyma</name>
    <dbReference type="NCBI Taxonomy" id="307937"/>
    <lineage>
        <taxon>Eukaryota</taxon>
        <taxon>Fungi</taxon>
        <taxon>Dikarya</taxon>
        <taxon>Ascomycota</taxon>
        <taxon>Pezizomycotina</taxon>
        <taxon>Sordariomycetes</taxon>
        <taxon>Hypocreomycetidae</taxon>
        <taxon>Hypocreales</taxon>
        <taxon>Nectriaceae</taxon>
        <taxon>Dactylonectria</taxon>
    </lineage>
</organism>
<dbReference type="InterPro" id="IPR040079">
    <property type="entry name" value="Glutathione_S-Trfase"/>
</dbReference>
<evidence type="ECO:0000256" key="5">
    <source>
        <dbReference type="ARBA" id="ARBA00023002"/>
    </source>
</evidence>
<dbReference type="InterPro" id="IPR036249">
    <property type="entry name" value="Thioredoxin-like_sf"/>
</dbReference>
<reference evidence="8" key="1">
    <citation type="journal article" date="2021" name="Nat. Commun.">
        <title>Genetic determinants of endophytism in the Arabidopsis root mycobiome.</title>
        <authorList>
            <person name="Mesny F."/>
            <person name="Miyauchi S."/>
            <person name="Thiergart T."/>
            <person name="Pickel B."/>
            <person name="Atanasova L."/>
            <person name="Karlsson M."/>
            <person name="Huettel B."/>
            <person name="Barry K.W."/>
            <person name="Haridas S."/>
            <person name="Chen C."/>
            <person name="Bauer D."/>
            <person name="Andreopoulos W."/>
            <person name="Pangilinan J."/>
            <person name="LaButti K."/>
            <person name="Riley R."/>
            <person name="Lipzen A."/>
            <person name="Clum A."/>
            <person name="Drula E."/>
            <person name="Henrissat B."/>
            <person name="Kohler A."/>
            <person name="Grigoriev I.V."/>
            <person name="Martin F.M."/>
            <person name="Hacquard S."/>
        </authorList>
    </citation>
    <scope>NUCLEOTIDE SEQUENCE</scope>
    <source>
        <strain evidence="8">MPI-CAGE-AT-0147</strain>
    </source>
</reference>
<proteinExistence type="inferred from homology"/>
<dbReference type="InterPro" id="IPR050346">
    <property type="entry name" value="FMO-like"/>
</dbReference>
<evidence type="ECO:0000313" key="9">
    <source>
        <dbReference type="Proteomes" id="UP000738349"/>
    </source>
</evidence>
<dbReference type="AlphaFoldDB" id="A0A9P9J0R0"/>
<comment type="similarity">
    <text evidence="2">Belongs to the FMO family.</text>
</comment>
<evidence type="ECO:0000313" key="8">
    <source>
        <dbReference type="EMBL" id="KAH7143776.1"/>
    </source>
</evidence>
<dbReference type="SFLD" id="SFLDS00019">
    <property type="entry name" value="Glutathione_Transferase_(cytos"/>
    <property type="match status" value="1"/>
</dbReference>
<evidence type="ECO:0000259" key="6">
    <source>
        <dbReference type="PROSITE" id="PS50404"/>
    </source>
</evidence>
<protein>
    <recommendedName>
        <fullName evidence="10">Thiol-specific monooxygenase</fullName>
    </recommendedName>
</protein>
<dbReference type="OrthoDB" id="66881at2759"/>
<comment type="caution">
    <text evidence="8">The sequence shown here is derived from an EMBL/GenBank/DDBJ whole genome shotgun (WGS) entry which is preliminary data.</text>
</comment>
<sequence length="720" mass="80009">MASPADIILYTNHRCPWAHRAHIVLAELGIPFREEIIDLDVPRTAEYLKVNPRGQVPTLSYNGEIITESAIVAQFLADKYPSHVLPSTADANGPLVRARIAFFVDTWFSKVQSHYQKIVFSKTDADSESAAKDLVAAIAKEIEPLLAGATPFFGGHQKITLAEVLTGPFVLRLFSLSKHGLVPASVPNQLRDAAPTFYQWAQHVIEQPAVVLIYKEETRYQNPFISFRNDKNTIPRSMMPIKRVAVIGAGPAGAIAVDALAQEKAFDLIRVFERREGPGGCWIGDDSKPPALSDFARLADRTADTPLDIPEVLPALTPKTDQPRFAESHVYPYLETNVDAAAMEYSREPIPEVRSAWTVGVHGPDSPFRPWTVLRGYVEGLVRRNGYEDLVSYQTSVERVEKVGEEWKVTLRRDGKEQDYWWVEWFDAVVVASGHYWVPYIPAIDGLEQFEKSRPGSVLHSKHFRGRNLLKDKRVVVVGASVSAADIAVDLIQTAETPVHAIVIGHTANTYFGDAAFDHPKIEKHPSIVSITGRTVHLADGSAIPDVDNIIFGTGFSWTLPFLPSVPVRNNRVPDLFQHVVWRHDPTLLFVGAVGAGLTFKIFEWQAVYAARLLAGRGTLPSAEAMEAWETARIGTHGDGPKFTVVFPDFEDYFEGLRALAGEGAPGVGRKLPKFRREWHRAFLTGTDLRRDMWKRQNEAARAAEEEAAKATTILAQARL</sequence>
<feature type="domain" description="GST C-terminal" evidence="7">
    <location>
        <begin position="93"/>
        <end position="224"/>
    </location>
</feature>
<evidence type="ECO:0000256" key="3">
    <source>
        <dbReference type="ARBA" id="ARBA00022630"/>
    </source>
</evidence>
<dbReference type="PROSITE" id="PS51354">
    <property type="entry name" value="GLUTAREDOXIN_2"/>
    <property type="match status" value="1"/>
</dbReference>
<dbReference type="CDD" id="cd00299">
    <property type="entry name" value="GST_C_family"/>
    <property type="match status" value="1"/>
</dbReference>
<evidence type="ECO:0000256" key="1">
    <source>
        <dbReference type="ARBA" id="ARBA00007409"/>
    </source>
</evidence>
<dbReference type="Gene3D" id="1.20.1050.10">
    <property type="match status" value="1"/>
</dbReference>
<evidence type="ECO:0008006" key="10">
    <source>
        <dbReference type="Google" id="ProtNLM"/>
    </source>
</evidence>
<dbReference type="SFLD" id="SFLDG00358">
    <property type="entry name" value="Main_(cytGST)"/>
    <property type="match status" value="1"/>
</dbReference>
<dbReference type="EMBL" id="JAGMUV010000009">
    <property type="protein sequence ID" value="KAH7143776.1"/>
    <property type="molecule type" value="Genomic_DNA"/>
</dbReference>
<dbReference type="Pfam" id="PF00743">
    <property type="entry name" value="FMO-like"/>
    <property type="match status" value="2"/>
</dbReference>
<evidence type="ECO:0000259" key="7">
    <source>
        <dbReference type="PROSITE" id="PS50405"/>
    </source>
</evidence>
<dbReference type="Pfam" id="PF13409">
    <property type="entry name" value="GST_N_2"/>
    <property type="match status" value="1"/>
</dbReference>
<dbReference type="SUPFAM" id="SSF51905">
    <property type="entry name" value="FAD/NAD(P)-binding domain"/>
    <property type="match status" value="2"/>
</dbReference>
<comment type="similarity">
    <text evidence="1">Belongs to the GST superfamily.</text>
</comment>
<dbReference type="InterPro" id="IPR036188">
    <property type="entry name" value="FAD/NAD-bd_sf"/>
</dbReference>
<dbReference type="InterPro" id="IPR004045">
    <property type="entry name" value="Glutathione_S-Trfase_N"/>
</dbReference>
<dbReference type="GO" id="GO:0050661">
    <property type="term" value="F:NADP binding"/>
    <property type="evidence" value="ECO:0007669"/>
    <property type="project" value="InterPro"/>
</dbReference>
<gene>
    <name evidence="8" type="ORF">EDB81DRAFT_884374</name>
</gene>
<keyword evidence="9" id="KW-1185">Reference proteome</keyword>
<dbReference type="InterPro" id="IPR020946">
    <property type="entry name" value="Flavin_mOase-like"/>
</dbReference>
<dbReference type="PROSITE" id="PS50405">
    <property type="entry name" value="GST_CTER"/>
    <property type="match status" value="1"/>
</dbReference>
<keyword evidence="5" id="KW-0560">Oxidoreductase</keyword>
<dbReference type="Proteomes" id="UP000738349">
    <property type="component" value="Unassembled WGS sequence"/>
</dbReference>
<dbReference type="PRINTS" id="PR00419">
    <property type="entry name" value="ADXRDTASE"/>
</dbReference>
<accession>A0A9P9J0R0</accession>
<evidence type="ECO:0000256" key="4">
    <source>
        <dbReference type="ARBA" id="ARBA00022827"/>
    </source>
</evidence>
<keyword evidence="3" id="KW-0285">Flavoprotein</keyword>
<keyword evidence="4" id="KW-0274">FAD</keyword>
<dbReference type="CDD" id="cd00570">
    <property type="entry name" value="GST_N_family"/>
    <property type="match status" value="1"/>
</dbReference>
<evidence type="ECO:0000256" key="2">
    <source>
        <dbReference type="ARBA" id="ARBA00009183"/>
    </source>
</evidence>
<dbReference type="SUPFAM" id="SSF47616">
    <property type="entry name" value="GST C-terminal domain-like"/>
    <property type="match status" value="1"/>
</dbReference>
<dbReference type="GO" id="GO:0050660">
    <property type="term" value="F:flavin adenine dinucleotide binding"/>
    <property type="evidence" value="ECO:0007669"/>
    <property type="project" value="InterPro"/>
</dbReference>
<dbReference type="Gene3D" id="3.40.30.10">
    <property type="entry name" value="Glutaredoxin"/>
    <property type="match status" value="1"/>
</dbReference>
<feature type="domain" description="GST N-terminal" evidence="6">
    <location>
        <begin position="5"/>
        <end position="84"/>
    </location>
</feature>
<dbReference type="Gene3D" id="3.50.50.60">
    <property type="entry name" value="FAD/NAD(P)-binding domain"/>
    <property type="match status" value="2"/>
</dbReference>
<dbReference type="GO" id="GO:0004499">
    <property type="term" value="F:N,N-dimethylaniline monooxygenase activity"/>
    <property type="evidence" value="ECO:0007669"/>
    <property type="project" value="InterPro"/>
</dbReference>